<protein>
    <submittedName>
        <fullName evidence="6">TIGR03364 family FAD-dependent oxidoreductase</fullName>
    </submittedName>
</protein>
<organism evidence="6 7">
    <name type="scientific">Ideonella lacteola</name>
    <dbReference type="NCBI Taxonomy" id="2984193"/>
    <lineage>
        <taxon>Bacteria</taxon>
        <taxon>Pseudomonadati</taxon>
        <taxon>Pseudomonadota</taxon>
        <taxon>Betaproteobacteria</taxon>
        <taxon>Burkholderiales</taxon>
        <taxon>Sphaerotilaceae</taxon>
        <taxon>Ideonella</taxon>
    </lineage>
</organism>
<dbReference type="Pfam" id="PF01266">
    <property type="entry name" value="DAO"/>
    <property type="match status" value="1"/>
</dbReference>
<dbReference type="SUPFAM" id="SSF51905">
    <property type="entry name" value="FAD/NAD(P)-binding domain"/>
    <property type="match status" value="1"/>
</dbReference>
<evidence type="ECO:0000256" key="1">
    <source>
        <dbReference type="ARBA" id="ARBA00001974"/>
    </source>
</evidence>
<comment type="caution">
    <text evidence="6">The sequence shown here is derived from an EMBL/GenBank/DDBJ whole genome shotgun (WGS) entry which is preliminary data.</text>
</comment>
<evidence type="ECO:0000256" key="3">
    <source>
        <dbReference type="ARBA" id="ARBA00022630"/>
    </source>
</evidence>
<evidence type="ECO:0000313" key="7">
    <source>
        <dbReference type="Proteomes" id="UP001371218"/>
    </source>
</evidence>
<dbReference type="Gene3D" id="3.30.9.10">
    <property type="entry name" value="D-Amino Acid Oxidase, subunit A, domain 2"/>
    <property type="match status" value="1"/>
</dbReference>
<keyword evidence="4" id="KW-0560">Oxidoreductase</keyword>
<dbReference type="Proteomes" id="UP001371218">
    <property type="component" value="Unassembled WGS sequence"/>
</dbReference>
<dbReference type="InterPro" id="IPR006076">
    <property type="entry name" value="FAD-dep_OxRdtase"/>
</dbReference>
<keyword evidence="3" id="KW-0285">Flavoprotein</keyword>
<proteinExistence type="inferred from homology"/>
<accession>A0ABU9BNC6</accession>
<dbReference type="InterPro" id="IPR036188">
    <property type="entry name" value="FAD/NAD-bd_sf"/>
</dbReference>
<gene>
    <name evidence="6" type="ORF">AACH06_11595</name>
</gene>
<comment type="similarity">
    <text evidence="2">Belongs to the DadA oxidoreductase family.</text>
</comment>
<reference evidence="6 7" key="1">
    <citation type="submission" date="2024-04" db="EMBL/GenBank/DDBJ databases">
        <title>Novel species of the genus Ideonella isolated from streams.</title>
        <authorList>
            <person name="Lu H."/>
        </authorList>
    </citation>
    <scope>NUCLEOTIDE SEQUENCE [LARGE SCALE GENOMIC DNA]</scope>
    <source>
        <strain evidence="6 7">DXS29W</strain>
    </source>
</reference>
<dbReference type="PANTHER" id="PTHR13847">
    <property type="entry name" value="SARCOSINE DEHYDROGENASE-RELATED"/>
    <property type="match status" value="1"/>
</dbReference>
<evidence type="ECO:0000313" key="6">
    <source>
        <dbReference type="EMBL" id="MEK8031463.1"/>
    </source>
</evidence>
<feature type="domain" description="FAD dependent oxidoreductase" evidence="5">
    <location>
        <begin position="4"/>
        <end position="362"/>
    </location>
</feature>
<evidence type="ECO:0000256" key="2">
    <source>
        <dbReference type="ARBA" id="ARBA00009410"/>
    </source>
</evidence>
<dbReference type="InterPro" id="IPR017741">
    <property type="entry name" value="FAD-dependent_OxRdtase_HpnW"/>
</dbReference>
<evidence type="ECO:0000256" key="4">
    <source>
        <dbReference type="ARBA" id="ARBA00023002"/>
    </source>
</evidence>
<dbReference type="EMBL" id="JBBUTG010000005">
    <property type="protein sequence ID" value="MEK8031463.1"/>
    <property type="molecule type" value="Genomic_DNA"/>
</dbReference>
<evidence type="ECO:0000259" key="5">
    <source>
        <dbReference type="Pfam" id="PF01266"/>
    </source>
</evidence>
<comment type="cofactor">
    <cofactor evidence="1">
        <name>FAD</name>
        <dbReference type="ChEBI" id="CHEBI:57692"/>
    </cofactor>
</comment>
<dbReference type="Gene3D" id="3.50.50.60">
    <property type="entry name" value="FAD/NAD(P)-binding domain"/>
    <property type="match status" value="1"/>
</dbReference>
<dbReference type="NCBIfam" id="TIGR03364">
    <property type="entry name" value="HpnW_proposed"/>
    <property type="match status" value="1"/>
</dbReference>
<dbReference type="PANTHER" id="PTHR13847:SF286">
    <property type="entry name" value="D-AMINO ACID DEHYDROGENASE"/>
    <property type="match status" value="1"/>
</dbReference>
<keyword evidence="7" id="KW-1185">Reference proteome</keyword>
<sequence length="367" mass="39695">MSRRVAIIGAGVVGLAHAWAAAERGHQVTVFERDAQAIGASVRNFGLGLVLGQPLGERHDLALRSREIWLGLLPRIGAWHKAEGSLMVARDEVQWRMLQAFQALLGADYATRLMTDGDVARQGAQGLGGLFSRHEISLDAREAIPRLTAWLKEAHGVVVHHGAQVHGIELPLVETSHGRFTADEVVVCAGHDFQTLYPKVFAPLGLRRCALQMLRLADPGIQLKPALLTGLSCLHYPSFTQHDALTAPLHALRQHVQSTQPDVLAHGVHLIVQQVGANAELIIGDSHDHGAAPAPFNRASIDDLLLAEAAVLLQRPLRVLERWQGLYASGPKPFEVHQPAPGVRVVAITSGVGMSIAYALAERHFAE</sequence>
<dbReference type="RefSeq" id="WP_341425839.1">
    <property type="nucleotide sequence ID" value="NZ_JBBUTG010000005.1"/>
</dbReference>
<name>A0ABU9BNC6_9BURK</name>